<dbReference type="PANTHER" id="PTHR11113:SF2">
    <property type="entry name" value="ADENINE DEAMINASE"/>
    <property type="match status" value="1"/>
</dbReference>
<evidence type="ECO:0000256" key="5">
    <source>
        <dbReference type="ARBA" id="ARBA00047720"/>
    </source>
</evidence>
<evidence type="ECO:0000256" key="6">
    <source>
        <dbReference type="HAMAP-Rule" id="MF_01518"/>
    </source>
</evidence>
<dbReference type="SUPFAM" id="SSF51338">
    <property type="entry name" value="Composite domain of metallo-dependent hydrolases"/>
    <property type="match status" value="1"/>
</dbReference>
<dbReference type="Gene3D" id="2.30.40.10">
    <property type="entry name" value="Urease, subunit C, domain 1"/>
    <property type="match status" value="1"/>
</dbReference>
<dbReference type="EC" id="3.5.4.2" evidence="2 6"/>
<evidence type="ECO:0000256" key="1">
    <source>
        <dbReference type="ARBA" id="ARBA00006773"/>
    </source>
</evidence>
<dbReference type="RefSeq" id="WP_176233241.1">
    <property type="nucleotide sequence ID" value="NZ_BLRY01000026.1"/>
</dbReference>
<evidence type="ECO:0000256" key="3">
    <source>
        <dbReference type="ARBA" id="ARBA00022801"/>
    </source>
</evidence>
<evidence type="ECO:0000259" key="8">
    <source>
        <dbReference type="Pfam" id="PF13382"/>
    </source>
</evidence>
<accession>A0A6V8P3Y0</accession>
<dbReference type="GO" id="GO:0000034">
    <property type="term" value="F:adenine deaminase activity"/>
    <property type="evidence" value="ECO:0007669"/>
    <property type="project" value="UniProtKB-UniRule"/>
</dbReference>
<name>A0A6V8P3Y0_9ACTN</name>
<dbReference type="Pfam" id="PF13382">
    <property type="entry name" value="Adenine_deam_C"/>
    <property type="match status" value="1"/>
</dbReference>
<keyword evidence="4 6" id="KW-0464">Manganese</keyword>
<protein>
    <recommendedName>
        <fullName evidence="2 6">Adenine deaminase</fullName>
        <shortName evidence="6">Adenase</shortName>
        <shortName evidence="6">Adenine aminase</shortName>
        <ecNumber evidence="2 6">3.5.4.2</ecNumber>
    </recommendedName>
</protein>
<dbReference type="InterPro" id="IPR026912">
    <property type="entry name" value="Adenine_deam_C"/>
</dbReference>
<dbReference type="InterPro" id="IPR011059">
    <property type="entry name" value="Metal-dep_hydrolase_composite"/>
</dbReference>
<dbReference type="SUPFAM" id="SSF51556">
    <property type="entry name" value="Metallo-dependent hydrolases"/>
    <property type="match status" value="1"/>
</dbReference>
<dbReference type="HAMAP" id="MF_01518">
    <property type="entry name" value="Adenine_deamin"/>
    <property type="match status" value="1"/>
</dbReference>
<evidence type="ECO:0000259" key="7">
    <source>
        <dbReference type="Pfam" id="PF01979"/>
    </source>
</evidence>
<sequence>MAGQSSHILIRNARVVDVFRGEVIEAEVLISGDKIARVGQVEELPEDMQVIDASGKYLAPGFIDSHVHIESSMMTPLTLSHEIIKRGTTTIVADPHEIAMVLRVKGLTYMIEEARQARVRIFFTVPDWILTQLLEKGQFEGYKGDIIGLGEVSPYFFSSDQDFIEACQRAKKLNLNIEGHLGPNFKERRLDQAAYFGVSSCHESITQEEALQKLSRGMTVIVREGSAAKNLVEILGGIKEKVKDTRKFVLGTDDLEVMDIFHRGEIDHCLRLAVDAGIHPLEALQMATINSAQHFGLEDRLGSVTPGRYADLVLLEDLEEFKVAMVISAGEVVYADHEIKYDPVPIQVPDFCLNSFKLNRKLSAEDFKFRVEGSARKAQVRVIEAVDGQITSFYRNEFLDIKHGEIKIDLERDILKIAVVERYQGEGRCSKGFVRSFGLKRGAIATSVAHDEHNIIVVGANDQDLAFAVNEIARLQGGLVAVDGGEVKGRVKLPVAGLMANVSAEQLYQDVSSLQRAVKELGSSLESPFMTLSFICLPVPELKIDKNGLLDVYRNTYIDPVIDLFD</sequence>
<dbReference type="Pfam" id="PF01979">
    <property type="entry name" value="Amidohydro_1"/>
    <property type="match status" value="1"/>
</dbReference>
<comment type="caution">
    <text evidence="9">The sequence shown here is derived from an EMBL/GenBank/DDBJ whole genome shotgun (WGS) entry which is preliminary data.</text>
</comment>
<evidence type="ECO:0000256" key="4">
    <source>
        <dbReference type="ARBA" id="ARBA00023211"/>
    </source>
</evidence>
<dbReference type="PANTHER" id="PTHR11113">
    <property type="entry name" value="N-ACETYLGLUCOSAMINE-6-PHOSPHATE DEACETYLASE"/>
    <property type="match status" value="1"/>
</dbReference>
<keyword evidence="10" id="KW-1185">Reference proteome</keyword>
<evidence type="ECO:0000313" key="9">
    <source>
        <dbReference type="EMBL" id="GFP27302.1"/>
    </source>
</evidence>
<evidence type="ECO:0000256" key="2">
    <source>
        <dbReference type="ARBA" id="ARBA00012782"/>
    </source>
</evidence>
<proteinExistence type="inferred from homology"/>
<feature type="domain" description="Adenine deaminase C-terminal" evidence="8">
    <location>
        <begin position="397"/>
        <end position="554"/>
    </location>
</feature>
<reference evidence="9 10" key="1">
    <citation type="journal article" date="2020" name="Front. Microbiol.">
        <title>Single-cell genomics of novel Actinobacteria with the Wood-Ljungdahl pathway discovered in a serpentinizing system.</title>
        <authorList>
            <person name="Merino N."/>
            <person name="Kawai M."/>
            <person name="Boyd E.S."/>
            <person name="Colman D.R."/>
            <person name="McGlynn S.E."/>
            <person name="Nealson K.H."/>
            <person name="Kurokawa K."/>
            <person name="Hongoh Y."/>
        </authorList>
    </citation>
    <scope>NUCLEOTIDE SEQUENCE [LARGE SCALE GENOMIC DNA]</scope>
    <source>
        <strain evidence="9 10">S33</strain>
    </source>
</reference>
<feature type="domain" description="Amidohydrolase-related" evidence="7">
    <location>
        <begin position="57"/>
        <end position="333"/>
    </location>
</feature>
<comment type="catalytic activity">
    <reaction evidence="5 6">
        <text>adenine + H2O + H(+) = hypoxanthine + NH4(+)</text>
        <dbReference type="Rhea" id="RHEA:23688"/>
        <dbReference type="ChEBI" id="CHEBI:15377"/>
        <dbReference type="ChEBI" id="CHEBI:15378"/>
        <dbReference type="ChEBI" id="CHEBI:16708"/>
        <dbReference type="ChEBI" id="CHEBI:17368"/>
        <dbReference type="ChEBI" id="CHEBI:28938"/>
        <dbReference type="EC" id="3.5.4.2"/>
    </reaction>
</comment>
<organism evidence="9 10">
    <name type="scientific">Candidatus Hakubella thermalkaliphila</name>
    <dbReference type="NCBI Taxonomy" id="2754717"/>
    <lineage>
        <taxon>Bacteria</taxon>
        <taxon>Bacillati</taxon>
        <taxon>Actinomycetota</taxon>
        <taxon>Actinomycetota incertae sedis</taxon>
        <taxon>Candidatus Hakubellales</taxon>
        <taxon>Candidatus Hakubellaceae</taxon>
        <taxon>Candidatus Hakubella</taxon>
    </lineage>
</organism>
<dbReference type="GO" id="GO:0006146">
    <property type="term" value="P:adenine catabolic process"/>
    <property type="evidence" value="ECO:0007669"/>
    <property type="project" value="InterPro"/>
</dbReference>
<keyword evidence="3 6" id="KW-0378">Hydrolase</keyword>
<dbReference type="EMBL" id="BLRY01000026">
    <property type="protein sequence ID" value="GFP27302.1"/>
    <property type="molecule type" value="Genomic_DNA"/>
</dbReference>
<dbReference type="NCBIfam" id="TIGR01178">
    <property type="entry name" value="ade"/>
    <property type="match status" value="1"/>
</dbReference>
<dbReference type="InterPro" id="IPR006680">
    <property type="entry name" value="Amidohydro-rel"/>
</dbReference>
<dbReference type="InterPro" id="IPR032466">
    <property type="entry name" value="Metal_Hydrolase"/>
</dbReference>
<dbReference type="Gene3D" id="3.20.20.140">
    <property type="entry name" value="Metal-dependent hydrolases"/>
    <property type="match status" value="1"/>
</dbReference>
<gene>
    <name evidence="6" type="primary">ade</name>
    <name evidence="9" type="ORF">HKBW3S33_00715</name>
</gene>
<dbReference type="InterPro" id="IPR006679">
    <property type="entry name" value="Adenine_deam"/>
</dbReference>
<comment type="cofactor">
    <cofactor evidence="6">
        <name>Mn(2+)</name>
        <dbReference type="ChEBI" id="CHEBI:29035"/>
    </cofactor>
</comment>
<evidence type="ECO:0000313" key="10">
    <source>
        <dbReference type="Proteomes" id="UP000591948"/>
    </source>
</evidence>
<dbReference type="Proteomes" id="UP000591948">
    <property type="component" value="Unassembled WGS sequence"/>
</dbReference>
<comment type="similarity">
    <text evidence="1 6">Belongs to the metallo-dependent hydrolases superfamily. Adenine deaminase family.</text>
</comment>
<dbReference type="AlphaFoldDB" id="A0A6V8P3Y0"/>